<dbReference type="PANTHER" id="PTHR10504:SF144">
    <property type="entry name" value="BPI1 DOMAIN-CONTAINING PROTEIN"/>
    <property type="match status" value="1"/>
</dbReference>
<sequence>MACLIATALSQNHTHRPVQHGFTTRQRSLGAPSRIHGVQQGYAGPYGGGGAGGGGGGGGLAPQGGGGGGDFAPQGGGGGGDFNPQLQACGRGNPGIKARINQRGFQYFSSLIAPILDQEIKRAHIPPINQCIPEVSGCIQVYNLFVSRYRCPQRVIIYPGPPNQIVIAVQNLDVGVTGNLGGQINIILPLKLFGIVQVNAHQVSITVQLAITRGPSGGPYVSVVGCQASVGYLDAYIQNGGLIGDIANSQFRGQISNRVRQMIPSQLCAQIPTIVNEKINGQLGALPQSIALTQILQVAGGALGLGGGGASGISGGGASGAGGCGGGASPGPAPQYPSTPCHSAQKTPQLSKPLPLPPPAVIAVTKKPQILPPSSKPSSVPASFSTAPRAQTSSQKVPYYNSNNPPPPPTYAAGVPPPTARSLPQSSNSPYSKRHVILSNAPFINYHPISNTRFINSASTDPRVANRFIRDTRPHGHLSPSSPSAR</sequence>
<organism evidence="3 4">
    <name type="scientific">Panagrolaimus superbus</name>
    <dbReference type="NCBI Taxonomy" id="310955"/>
    <lineage>
        <taxon>Eukaryota</taxon>
        <taxon>Metazoa</taxon>
        <taxon>Ecdysozoa</taxon>
        <taxon>Nematoda</taxon>
        <taxon>Chromadorea</taxon>
        <taxon>Rhabditida</taxon>
        <taxon>Tylenchina</taxon>
        <taxon>Panagrolaimomorpha</taxon>
        <taxon>Panagrolaimoidea</taxon>
        <taxon>Panagrolaimidae</taxon>
        <taxon>Panagrolaimus</taxon>
    </lineage>
</organism>
<feature type="domain" description="Lipid-binding serum glycoprotein N-terminal" evidence="2">
    <location>
        <begin position="99"/>
        <end position="327"/>
    </location>
</feature>
<dbReference type="WBParaSite" id="PSU_v2.g3305.t1">
    <property type="protein sequence ID" value="PSU_v2.g3305.t1"/>
    <property type="gene ID" value="PSU_v2.g3305"/>
</dbReference>
<dbReference type="Proteomes" id="UP000887577">
    <property type="component" value="Unplaced"/>
</dbReference>
<feature type="compositionally biased region" description="Polar residues" evidence="1">
    <location>
        <begin position="386"/>
        <end position="396"/>
    </location>
</feature>
<feature type="region of interest" description="Disordered" evidence="1">
    <location>
        <begin position="324"/>
        <end position="430"/>
    </location>
</feature>
<dbReference type="SUPFAM" id="SSF55394">
    <property type="entry name" value="Bactericidal permeability-increasing protein, BPI"/>
    <property type="match status" value="1"/>
</dbReference>
<evidence type="ECO:0000256" key="1">
    <source>
        <dbReference type="SAM" id="MobiDB-lite"/>
    </source>
</evidence>
<dbReference type="PANTHER" id="PTHR10504">
    <property type="entry name" value="BACTERICIDAL PERMEABILITY-INCREASING BPI PROTEIN-RELATED"/>
    <property type="match status" value="1"/>
</dbReference>
<feature type="region of interest" description="Disordered" evidence="1">
    <location>
        <begin position="54"/>
        <end position="88"/>
    </location>
</feature>
<feature type="compositionally biased region" description="Gly residues" evidence="1">
    <location>
        <begin position="54"/>
        <end position="81"/>
    </location>
</feature>
<feature type="compositionally biased region" description="Pro residues" evidence="1">
    <location>
        <begin position="404"/>
        <end position="419"/>
    </location>
</feature>
<dbReference type="GO" id="GO:0008289">
    <property type="term" value="F:lipid binding"/>
    <property type="evidence" value="ECO:0007669"/>
    <property type="project" value="InterPro"/>
</dbReference>
<feature type="compositionally biased region" description="Polar residues" evidence="1">
    <location>
        <begin position="338"/>
        <end position="350"/>
    </location>
</feature>
<keyword evidence="3" id="KW-1185">Reference proteome</keyword>
<reference evidence="4" key="1">
    <citation type="submission" date="2022-11" db="UniProtKB">
        <authorList>
            <consortium name="WormBaseParasite"/>
        </authorList>
    </citation>
    <scope>IDENTIFICATION</scope>
</reference>
<accession>A0A914YUG3</accession>
<dbReference type="InterPro" id="IPR017943">
    <property type="entry name" value="Bactericidal_perm-incr_a/b_dom"/>
</dbReference>
<dbReference type="InterPro" id="IPR017942">
    <property type="entry name" value="Lipid-bd_serum_glycop_N"/>
</dbReference>
<evidence type="ECO:0000313" key="3">
    <source>
        <dbReference type="Proteomes" id="UP000887577"/>
    </source>
</evidence>
<dbReference type="SMART" id="SM00328">
    <property type="entry name" value="BPI1"/>
    <property type="match status" value="1"/>
</dbReference>
<feature type="compositionally biased region" description="Low complexity" evidence="1">
    <location>
        <begin position="376"/>
        <end position="385"/>
    </location>
</feature>
<dbReference type="Gene3D" id="3.15.10.10">
    <property type="entry name" value="Bactericidal permeability-increasing protein, domain 1"/>
    <property type="match status" value="1"/>
</dbReference>
<name>A0A914YUG3_9BILA</name>
<dbReference type="InterPro" id="IPR032942">
    <property type="entry name" value="BPI/LBP/Plunc"/>
</dbReference>
<protein>
    <submittedName>
        <fullName evidence="4">Lipid-binding serum glycoprotein N-terminal domain-containing protein</fullName>
    </submittedName>
</protein>
<evidence type="ECO:0000259" key="2">
    <source>
        <dbReference type="SMART" id="SM00328"/>
    </source>
</evidence>
<dbReference type="AlphaFoldDB" id="A0A914YUG3"/>
<dbReference type="Pfam" id="PF01273">
    <property type="entry name" value="LBP_BPI_CETP"/>
    <property type="match status" value="1"/>
</dbReference>
<proteinExistence type="predicted"/>
<dbReference type="GO" id="GO:0005615">
    <property type="term" value="C:extracellular space"/>
    <property type="evidence" value="ECO:0007669"/>
    <property type="project" value="TreeGrafter"/>
</dbReference>
<evidence type="ECO:0000313" key="4">
    <source>
        <dbReference type="WBParaSite" id="PSU_v2.g3305.t1"/>
    </source>
</evidence>